<proteinExistence type="predicted"/>
<feature type="domain" description="RNase H type-1" evidence="1">
    <location>
        <begin position="45"/>
        <end position="187"/>
    </location>
</feature>
<protein>
    <recommendedName>
        <fullName evidence="1">RNase H type-1 domain-containing protein</fullName>
    </recommendedName>
</protein>
<evidence type="ECO:0000259" key="1">
    <source>
        <dbReference type="PROSITE" id="PS50879"/>
    </source>
</evidence>
<dbReference type="InterPro" id="IPR012337">
    <property type="entry name" value="RNaseH-like_sf"/>
</dbReference>
<dbReference type="InterPro" id="IPR036397">
    <property type="entry name" value="RNaseH_sf"/>
</dbReference>
<dbReference type="GO" id="GO:0003676">
    <property type="term" value="F:nucleic acid binding"/>
    <property type="evidence" value="ECO:0007669"/>
    <property type="project" value="InterPro"/>
</dbReference>
<dbReference type="SUPFAM" id="SSF53098">
    <property type="entry name" value="Ribonuclease H-like"/>
    <property type="match status" value="1"/>
</dbReference>
<gene>
    <name evidence="2" type="ORF">LCGC14_2048130</name>
</gene>
<dbReference type="GO" id="GO:0004523">
    <property type="term" value="F:RNA-DNA hybrid ribonuclease activity"/>
    <property type="evidence" value="ECO:0007669"/>
    <property type="project" value="InterPro"/>
</dbReference>
<evidence type="ECO:0000313" key="2">
    <source>
        <dbReference type="EMBL" id="KKL76109.1"/>
    </source>
</evidence>
<comment type="caution">
    <text evidence="2">The sequence shown here is derived from an EMBL/GenBank/DDBJ whole genome shotgun (WGS) entry which is preliminary data.</text>
</comment>
<reference evidence="2" key="1">
    <citation type="journal article" date="2015" name="Nature">
        <title>Complex archaea that bridge the gap between prokaryotes and eukaryotes.</title>
        <authorList>
            <person name="Spang A."/>
            <person name="Saw J.H."/>
            <person name="Jorgensen S.L."/>
            <person name="Zaremba-Niedzwiedzka K."/>
            <person name="Martijn J."/>
            <person name="Lind A.E."/>
            <person name="van Eijk R."/>
            <person name="Schleper C."/>
            <person name="Guy L."/>
            <person name="Ettema T.J."/>
        </authorList>
    </citation>
    <scope>NUCLEOTIDE SEQUENCE</scope>
</reference>
<dbReference type="Pfam" id="PF00075">
    <property type="entry name" value="RNase_H"/>
    <property type="match status" value="1"/>
</dbReference>
<sequence length="187" mass="20736">MSRDLVFGRISEEEISEIQDSQCWDFGPPVAEAHYPLEPVVIAGPSEIYDIYTDGRCSPTPGPSGIDDKCLPGPGGYGAVIISPDKYSDRAIELAGWECKTTTNRMGLTAVIKALDYLPRNSAVIVYSSSEYVADGINYWFERWGERKNFGLWCDLRGAARRHAVTFAWSRVDSGNQFSDRAIELAT</sequence>
<accession>A0A0F9EPX8</accession>
<name>A0A0F9EPX8_9ZZZZ</name>
<dbReference type="EMBL" id="LAZR01024153">
    <property type="protein sequence ID" value="KKL76109.1"/>
    <property type="molecule type" value="Genomic_DNA"/>
</dbReference>
<dbReference type="Gene3D" id="3.30.420.10">
    <property type="entry name" value="Ribonuclease H-like superfamily/Ribonuclease H"/>
    <property type="match status" value="1"/>
</dbReference>
<dbReference type="AlphaFoldDB" id="A0A0F9EPX8"/>
<organism evidence="2">
    <name type="scientific">marine sediment metagenome</name>
    <dbReference type="NCBI Taxonomy" id="412755"/>
    <lineage>
        <taxon>unclassified sequences</taxon>
        <taxon>metagenomes</taxon>
        <taxon>ecological metagenomes</taxon>
    </lineage>
</organism>
<dbReference type="PROSITE" id="PS50879">
    <property type="entry name" value="RNASE_H_1"/>
    <property type="match status" value="1"/>
</dbReference>
<dbReference type="InterPro" id="IPR002156">
    <property type="entry name" value="RNaseH_domain"/>
</dbReference>
<feature type="non-terminal residue" evidence="2">
    <location>
        <position position="187"/>
    </location>
</feature>